<evidence type="ECO:0000256" key="4">
    <source>
        <dbReference type="SAM" id="Coils"/>
    </source>
</evidence>
<keyword evidence="2" id="KW-0963">Cytoplasm</keyword>
<dbReference type="PANTHER" id="PTHR19960">
    <property type="entry name" value="TEKTIN"/>
    <property type="match status" value="1"/>
</dbReference>
<reference evidence="5" key="1">
    <citation type="submission" date="2025-08" db="UniProtKB">
        <authorList>
            <consortium name="Ensembl"/>
        </authorList>
    </citation>
    <scope>IDENTIFICATION</scope>
</reference>
<name>A0A3Q3E998_9LABR</name>
<comment type="similarity">
    <text evidence="1 3">Belongs to the tektin family.</text>
</comment>
<evidence type="ECO:0000256" key="3">
    <source>
        <dbReference type="RuleBase" id="RU367040"/>
    </source>
</evidence>
<evidence type="ECO:0000313" key="5">
    <source>
        <dbReference type="Ensembl" id="ENSLBEP00000003882.1"/>
    </source>
</evidence>
<proteinExistence type="inferred from homology"/>
<comment type="subcellular location">
    <subcellularLocation>
        <location evidence="3">Cytoplasm</location>
        <location evidence="3">Cytoskeleton</location>
        <location evidence="3">Cilium axoneme</location>
    </subcellularLocation>
</comment>
<dbReference type="GO" id="GO:0015630">
    <property type="term" value="C:microtubule cytoskeleton"/>
    <property type="evidence" value="ECO:0007669"/>
    <property type="project" value="UniProtKB-UniRule"/>
</dbReference>
<dbReference type="AlphaFoldDB" id="A0A3Q3E998"/>
<dbReference type="GO" id="GO:0005930">
    <property type="term" value="C:axoneme"/>
    <property type="evidence" value="ECO:0007669"/>
    <property type="project" value="UniProtKB-SubCell"/>
</dbReference>
<dbReference type="GO" id="GO:0060271">
    <property type="term" value="P:cilium assembly"/>
    <property type="evidence" value="ECO:0007669"/>
    <property type="project" value="UniProtKB-UniRule"/>
</dbReference>
<evidence type="ECO:0000256" key="2">
    <source>
        <dbReference type="ARBA" id="ARBA00022490"/>
    </source>
</evidence>
<keyword evidence="4" id="KW-0175">Coiled coil</keyword>
<keyword evidence="3" id="KW-0969">Cilium</keyword>
<dbReference type="Pfam" id="PF03148">
    <property type="entry name" value="Tektin"/>
    <property type="match status" value="1"/>
</dbReference>
<keyword evidence="3" id="KW-0966">Cell projection</keyword>
<dbReference type="Ensembl" id="ENSLBET00000004088.1">
    <property type="protein sequence ID" value="ENSLBEP00000003882.1"/>
    <property type="gene ID" value="ENSLBEG00000003003.1"/>
</dbReference>
<dbReference type="GO" id="GO:0060294">
    <property type="term" value="P:cilium movement involved in cell motility"/>
    <property type="evidence" value="ECO:0007669"/>
    <property type="project" value="UniProtKB-UniRule"/>
</dbReference>
<keyword evidence="3" id="KW-0282">Flagellum</keyword>
<dbReference type="InParanoid" id="A0A3Q3E998"/>
<keyword evidence="6" id="KW-1185">Reference proteome</keyword>
<reference evidence="5" key="2">
    <citation type="submission" date="2025-09" db="UniProtKB">
        <authorList>
            <consortium name="Ensembl"/>
        </authorList>
    </citation>
    <scope>IDENTIFICATION</scope>
</reference>
<dbReference type="STRING" id="56723.ENSLBEP00000003882"/>
<organism evidence="5 6">
    <name type="scientific">Labrus bergylta</name>
    <name type="common">ballan wrasse</name>
    <dbReference type="NCBI Taxonomy" id="56723"/>
    <lineage>
        <taxon>Eukaryota</taxon>
        <taxon>Metazoa</taxon>
        <taxon>Chordata</taxon>
        <taxon>Craniata</taxon>
        <taxon>Vertebrata</taxon>
        <taxon>Euteleostomi</taxon>
        <taxon>Actinopterygii</taxon>
        <taxon>Neopterygii</taxon>
        <taxon>Teleostei</taxon>
        <taxon>Neoteleostei</taxon>
        <taxon>Acanthomorphata</taxon>
        <taxon>Eupercaria</taxon>
        <taxon>Labriformes</taxon>
        <taxon>Labridae</taxon>
        <taxon>Labrus</taxon>
    </lineage>
</organism>
<dbReference type="GeneTree" id="ENSGT00940000177955"/>
<evidence type="ECO:0000313" key="6">
    <source>
        <dbReference type="Proteomes" id="UP000261660"/>
    </source>
</evidence>
<dbReference type="Proteomes" id="UP000261660">
    <property type="component" value="Unplaced"/>
</dbReference>
<dbReference type="InterPro" id="IPR000435">
    <property type="entry name" value="Tektins"/>
</dbReference>
<feature type="coiled-coil region" evidence="4">
    <location>
        <begin position="273"/>
        <end position="307"/>
    </location>
</feature>
<accession>A0A3Q3E998</accession>
<dbReference type="GO" id="GO:0005634">
    <property type="term" value="C:nucleus"/>
    <property type="evidence" value="ECO:0007669"/>
    <property type="project" value="TreeGrafter"/>
</dbReference>
<protein>
    <recommendedName>
        <fullName evidence="3">Tektin</fullName>
    </recommendedName>
</protein>
<dbReference type="PANTHER" id="PTHR19960:SF7">
    <property type="entry name" value="TEKTIN"/>
    <property type="match status" value="1"/>
</dbReference>
<sequence>MISSNKSLSTSRPQLQTFQVQNRDDDIVCSLQEEVSRIPSAAHSTMKHLSCRQTEISGWQVQISESISRADQEIFALEMMRGSAEGSLQEKQQYSQLLSNCVPLANIICAAEMKHSRILNELKKEEKLTNEISDMLQKQICVLLERLSSLKDIRTQLLADFHDKSEAAQLTTKCILYDQNTQCSRLHIDQYKPVHVKHDMWLSHCKNLKLIADNFIKVCCTFRGNLRYSLANQKINLDHLRCCTGDTLRKEIHELIKIQDTMTWDRQSICDDISDLTKDIQRLTVQIKNCDQKLHQATHRLEILNQRPRLELCLDQPHFCLTLEKQDLSKITDGLYPLLKQSQQDLESTRRRLMILDDKLAKNTKLLEVEQKLQSLHKSFYPGSSAPSQGSAGHVLL</sequence>
<dbReference type="InterPro" id="IPR048256">
    <property type="entry name" value="Tektin-like"/>
</dbReference>
<evidence type="ECO:0000256" key="1">
    <source>
        <dbReference type="ARBA" id="ARBA00007209"/>
    </source>
</evidence>